<evidence type="ECO:0000313" key="3">
    <source>
        <dbReference type="Proteomes" id="UP000191285"/>
    </source>
</evidence>
<dbReference type="EMBL" id="MLKD01000008">
    <property type="protein sequence ID" value="OQE23789.1"/>
    <property type="molecule type" value="Genomic_DNA"/>
</dbReference>
<accession>A0A1V6TD83</accession>
<feature type="compositionally biased region" description="Low complexity" evidence="1">
    <location>
        <begin position="1"/>
        <end position="11"/>
    </location>
</feature>
<reference evidence="3" key="1">
    <citation type="journal article" date="2017" name="Nat. Microbiol.">
        <title>Global analysis of biosynthetic gene clusters reveals vast potential of secondary metabolite production in Penicillium species.</title>
        <authorList>
            <person name="Nielsen J.C."/>
            <person name="Grijseels S."/>
            <person name="Prigent S."/>
            <person name="Ji B."/>
            <person name="Dainat J."/>
            <person name="Nielsen K.F."/>
            <person name="Frisvad J.C."/>
            <person name="Workman M."/>
            <person name="Nielsen J."/>
        </authorList>
    </citation>
    <scope>NUCLEOTIDE SEQUENCE [LARGE SCALE GENOMIC DNA]</scope>
    <source>
        <strain evidence="3">IBT 24891</strain>
    </source>
</reference>
<dbReference type="STRING" id="303698.A0A1V6TD83"/>
<evidence type="ECO:0000313" key="2">
    <source>
        <dbReference type="EMBL" id="OQE23789.1"/>
    </source>
</evidence>
<organism evidence="2 3">
    <name type="scientific">Penicillium steckii</name>
    <dbReference type="NCBI Taxonomy" id="303698"/>
    <lineage>
        <taxon>Eukaryota</taxon>
        <taxon>Fungi</taxon>
        <taxon>Dikarya</taxon>
        <taxon>Ascomycota</taxon>
        <taxon>Pezizomycotina</taxon>
        <taxon>Eurotiomycetes</taxon>
        <taxon>Eurotiomycetidae</taxon>
        <taxon>Eurotiales</taxon>
        <taxon>Aspergillaceae</taxon>
        <taxon>Penicillium</taxon>
    </lineage>
</organism>
<dbReference type="OrthoDB" id="4363173at2759"/>
<comment type="caution">
    <text evidence="2">The sequence shown here is derived from an EMBL/GenBank/DDBJ whole genome shotgun (WGS) entry which is preliminary data.</text>
</comment>
<proteinExistence type="predicted"/>
<sequence>MASTGSTSSEHTSSDRMDVESEGQSDSVHEFTESPNIGYESEEPESPEDHPDPPDLPYDVSYVGRWAPPLQPRPKKKIWPTASTPITRRADLPPGWSEHEDDLLESEIEEQIERCHERIAQNIYVDVFERRLEVYEQLKEEKDLKMKPYPGLSWEVVKRLEQLESIGKWLESENDPHNLIPIVLEMIRQYKSKELEIHPGLVTYWSDGRRITEPRPYDRLELVDLSRKHDGHRAFWVEGSDHEPEVAAVSRSLCQATTHRYRHLYIAVRFPGEAAAVWNFRFMHDTGCTRMTMFEGDIDDLAAEHFTAHGVHAILPPLLGVVATAVADGRTVWWYMRLMQVTMFDDNDQRMEDVQPWDLVEVSFMPGNSSQPDKRRMDGNWTTNKFYTATSPDGSNNVYIFDKQTGFGKYVPKVGSNKRGPPAWRGAWPAVAWPPAPARPVPGAKRAILAKFVTPAGAGIPAPARIPGGRRGTGGGPNKAVNP</sequence>
<name>A0A1V6TD83_9EURO</name>
<evidence type="ECO:0000256" key="1">
    <source>
        <dbReference type="SAM" id="MobiDB-lite"/>
    </source>
</evidence>
<dbReference type="Proteomes" id="UP000191285">
    <property type="component" value="Unassembled WGS sequence"/>
</dbReference>
<protein>
    <submittedName>
        <fullName evidence="2">Uncharacterized protein</fullName>
    </submittedName>
</protein>
<gene>
    <name evidence="2" type="ORF">PENSTE_c008G00459</name>
</gene>
<keyword evidence="3" id="KW-1185">Reference proteome</keyword>
<dbReference type="AlphaFoldDB" id="A0A1V6TD83"/>
<feature type="region of interest" description="Disordered" evidence="1">
    <location>
        <begin position="459"/>
        <end position="483"/>
    </location>
</feature>
<feature type="region of interest" description="Disordered" evidence="1">
    <location>
        <begin position="1"/>
        <end position="79"/>
    </location>
</feature>